<evidence type="ECO:0000256" key="2">
    <source>
        <dbReference type="ARBA" id="ARBA00022631"/>
    </source>
</evidence>
<proteinExistence type="predicted"/>
<dbReference type="Proteomes" id="UP000626180">
    <property type="component" value="Unassembled WGS sequence"/>
</dbReference>
<accession>A0ABS0FTD8</accession>
<dbReference type="GO" id="GO:0016829">
    <property type="term" value="F:lyase activity"/>
    <property type="evidence" value="ECO:0007669"/>
    <property type="project" value="UniProtKB-KW"/>
</dbReference>
<dbReference type="InterPro" id="IPR007247">
    <property type="entry name" value="Ureidogly_lyase"/>
</dbReference>
<keyword evidence="6" id="KW-1185">Reference proteome</keyword>
<dbReference type="Gene3D" id="2.60.120.480">
    <property type="entry name" value="Ureidoglycolate hydrolase"/>
    <property type="match status" value="1"/>
</dbReference>
<protein>
    <submittedName>
        <fullName evidence="5">Ureidoglycolate lyase</fullName>
    </submittedName>
</protein>
<evidence type="ECO:0000256" key="4">
    <source>
        <dbReference type="ARBA" id="ARBA00047684"/>
    </source>
</evidence>
<comment type="subunit">
    <text evidence="1">Homodimer.</text>
</comment>
<sequence>MSRSDKPFLIVVTSAGDTPGPDPIRTFLTNEEQGISCHQGVLHYSMRALLDIEDFPIVDQSGTANRQPATGRHQVHIPLGYTDSFSQ</sequence>
<name>A0ABS0FTD8_PSELU</name>
<dbReference type="EMBL" id="JADMCD010000019">
    <property type="protein sequence ID" value="MBF8643633.1"/>
    <property type="molecule type" value="Genomic_DNA"/>
</dbReference>
<dbReference type="InterPro" id="IPR011051">
    <property type="entry name" value="RmlC_Cupin_sf"/>
</dbReference>
<evidence type="ECO:0000256" key="3">
    <source>
        <dbReference type="ARBA" id="ARBA00023239"/>
    </source>
</evidence>
<keyword evidence="2" id="KW-0659">Purine metabolism</keyword>
<keyword evidence="3 5" id="KW-0456">Lyase</keyword>
<comment type="caution">
    <text evidence="5">The sequence shown here is derived from an EMBL/GenBank/DDBJ whole genome shotgun (WGS) entry which is preliminary data.</text>
</comment>
<gene>
    <name evidence="5" type="ORF">IRZ65_23515</name>
</gene>
<dbReference type="InterPro" id="IPR024060">
    <property type="entry name" value="Ureidoglycolate_lyase_dom_sf"/>
</dbReference>
<evidence type="ECO:0000256" key="1">
    <source>
        <dbReference type="ARBA" id="ARBA00011738"/>
    </source>
</evidence>
<dbReference type="Pfam" id="PF04115">
    <property type="entry name" value="Ureidogly_lyase"/>
    <property type="match status" value="1"/>
</dbReference>
<comment type="catalytic activity">
    <reaction evidence="4">
        <text>(S)-ureidoglycolate = urea + glyoxylate</text>
        <dbReference type="Rhea" id="RHEA:11304"/>
        <dbReference type="ChEBI" id="CHEBI:16199"/>
        <dbReference type="ChEBI" id="CHEBI:36655"/>
        <dbReference type="ChEBI" id="CHEBI:57296"/>
        <dbReference type="EC" id="4.3.2.3"/>
    </reaction>
</comment>
<reference evidence="5 6" key="1">
    <citation type="submission" date="2020-10" db="EMBL/GenBank/DDBJ databases">
        <title>Genome sequences of Pseudomonas isolates.</title>
        <authorList>
            <person name="Wessels L."/>
            <person name="Reich F."/>
            <person name="Hammerl J."/>
        </authorList>
    </citation>
    <scope>NUCLEOTIDE SEQUENCE [LARGE SCALE GENOMIC DNA]</scope>
    <source>
        <strain evidence="5 6">20-MO00624-0</strain>
    </source>
</reference>
<dbReference type="RefSeq" id="WP_073450716.1">
    <property type="nucleotide sequence ID" value="NZ_CP044086.1"/>
</dbReference>
<dbReference type="SUPFAM" id="SSF51182">
    <property type="entry name" value="RmlC-like cupins"/>
    <property type="match status" value="1"/>
</dbReference>
<evidence type="ECO:0000313" key="5">
    <source>
        <dbReference type="EMBL" id="MBF8643633.1"/>
    </source>
</evidence>
<evidence type="ECO:0000313" key="6">
    <source>
        <dbReference type="Proteomes" id="UP000626180"/>
    </source>
</evidence>
<organism evidence="5 6">
    <name type="scientific">Pseudomonas luteola</name>
    <dbReference type="NCBI Taxonomy" id="47886"/>
    <lineage>
        <taxon>Bacteria</taxon>
        <taxon>Pseudomonadati</taxon>
        <taxon>Pseudomonadota</taxon>
        <taxon>Gammaproteobacteria</taxon>
        <taxon>Pseudomonadales</taxon>
        <taxon>Pseudomonadaceae</taxon>
        <taxon>Pseudomonas</taxon>
    </lineage>
</organism>